<dbReference type="Proteomes" id="UP000886841">
    <property type="component" value="Unassembled WGS sequence"/>
</dbReference>
<dbReference type="AlphaFoldDB" id="A0A9D1EKJ9"/>
<proteinExistence type="predicted"/>
<accession>A0A9D1EKJ9</accession>
<evidence type="ECO:0000313" key="3">
    <source>
        <dbReference type="Proteomes" id="UP000886841"/>
    </source>
</evidence>
<feature type="non-terminal residue" evidence="2">
    <location>
        <position position="577"/>
    </location>
</feature>
<keyword evidence="1" id="KW-0732">Signal</keyword>
<organism evidence="2 3">
    <name type="scientific">Candidatus Egerieimonas intestinavium</name>
    <dbReference type="NCBI Taxonomy" id="2840777"/>
    <lineage>
        <taxon>Bacteria</taxon>
        <taxon>Bacillati</taxon>
        <taxon>Bacillota</taxon>
        <taxon>Clostridia</taxon>
        <taxon>Lachnospirales</taxon>
        <taxon>Lachnospiraceae</taxon>
        <taxon>Lachnospiraceae incertae sedis</taxon>
        <taxon>Candidatus Egerieimonas</taxon>
    </lineage>
</organism>
<evidence type="ECO:0000313" key="2">
    <source>
        <dbReference type="EMBL" id="HIR93526.1"/>
    </source>
</evidence>
<feature type="signal peptide" evidence="1">
    <location>
        <begin position="1"/>
        <end position="38"/>
    </location>
</feature>
<sequence>MREKMKGSVFSKAKNCRILAALLCMVWLIAAAPLQSFAADKSQATERANLVLFAYFADEADTDWFNKESDGAHTDANTKGMTNVQRFIQYYDGSQNRSFSSYMSKISGGTYKVKNIFPQYDESTGKVTPVRLSVTEADAKAKDCDAQVIEDLEKEINLSAWADKLDLNNDGVIDNVSVVLQSSKDGTTAGTTLRSHKFTTYAISSWNGTSLAPYTFNMLNTTSLNNKRAGLIAHEYLHSLNYPDLYRKTDSDYPVGNWDMMSADGRFMVYPLAYLRMAISGWATVPDITVAASKTTNNADKTITYDLTLKTISDTNLDNAVMITSPKNPYEKFVIEVREKPEDYLNGDSLDGGIPKSGVIIYRVDTTVENFGNFSGQTGVYVFGPGSGKTREDAALDAANPTYGNADLNANLDKTEAITYSDGSNTGIVVSEVGDIQDGKVSLKVTVPDWSSLDAWEDNAGDISGNYSVTLVDLDGQAMAIAQQSQWNNTVNFYKYSSGQWSASDLPALTDNNYVTDVKLISFGGKTFVSYVSVDEYSSYGHVKVLENNTWKEITDSSSQNIGKVDNNQLDMGVAGG</sequence>
<comment type="caution">
    <text evidence="2">The sequence shown here is derived from an EMBL/GenBank/DDBJ whole genome shotgun (WGS) entry which is preliminary data.</text>
</comment>
<reference evidence="2" key="1">
    <citation type="submission" date="2020-10" db="EMBL/GenBank/DDBJ databases">
        <authorList>
            <person name="Gilroy R."/>
        </authorList>
    </citation>
    <scope>NUCLEOTIDE SEQUENCE</scope>
    <source>
        <strain evidence="2">ChiSxjej1B13-7041</strain>
    </source>
</reference>
<reference evidence="2" key="2">
    <citation type="journal article" date="2021" name="PeerJ">
        <title>Extensive microbial diversity within the chicken gut microbiome revealed by metagenomics and culture.</title>
        <authorList>
            <person name="Gilroy R."/>
            <person name="Ravi A."/>
            <person name="Getino M."/>
            <person name="Pursley I."/>
            <person name="Horton D.L."/>
            <person name="Alikhan N.F."/>
            <person name="Baker D."/>
            <person name="Gharbi K."/>
            <person name="Hall N."/>
            <person name="Watson M."/>
            <person name="Adriaenssens E.M."/>
            <person name="Foster-Nyarko E."/>
            <person name="Jarju S."/>
            <person name="Secka A."/>
            <person name="Antonio M."/>
            <person name="Oren A."/>
            <person name="Chaudhuri R.R."/>
            <person name="La Ragione R."/>
            <person name="Hildebrand F."/>
            <person name="Pallen M.J."/>
        </authorList>
    </citation>
    <scope>NUCLEOTIDE SEQUENCE</scope>
    <source>
        <strain evidence="2">ChiSxjej1B13-7041</strain>
    </source>
</reference>
<gene>
    <name evidence="2" type="ORF">IAB98_08935</name>
</gene>
<dbReference type="EMBL" id="DVHU01000081">
    <property type="protein sequence ID" value="HIR93526.1"/>
    <property type="molecule type" value="Genomic_DNA"/>
</dbReference>
<dbReference type="PANTHER" id="PTHR41775:SF1">
    <property type="entry name" value="PEPTIDASE M6-LIKE DOMAIN-CONTAINING PROTEIN"/>
    <property type="match status" value="1"/>
</dbReference>
<dbReference type="PANTHER" id="PTHR41775">
    <property type="entry name" value="SECRETED PROTEIN-RELATED"/>
    <property type="match status" value="1"/>
</dbReference>
<feature type="chain" id="PRO_5039197693" description="M6 family metalloprotease domain-containing protein" evidence="1">
    <location>
        <begin position="39"/>
        <end position="577"/>
    </location>
</feature>
<evidence type="ECO:0000256" key="1">
    <source>
        <dbReference type="SAM" id="SignalP"/>
    </source>
</evidence>
<name>A0A9D1EKJ9_9FIRM</name>
<evidence type="ECO:0008006" key="4">
    <source>
        <dbReference type="Google" id="ProtNLM"/>
    </source>
</evidence>
<protein>
    <recommendedName>
        <fullName evidence="4">M6 family metalloprotease domain-containing protein</fullName>
    </recommendedName>
</protein>